<dbReference type="RefSeq" id="WP_049726091.1">
    <property type="nucleotide sequence ID" value="NZ_CP012154.1"/>
</dbReference>
<dbReference type="Proteomes" id="UP000066624">
    <property type="component" value="Chromosome"/>
</dbReference>
<evidence type="ECO:0000313" key="1">
    <source>
        <dbReference type="EMBL" id="AKS42538.1"/>
    </source>
</evidence>
<keyword evidence="2" id="KW-1185">Reference proteome</keyword>
<evidence type="ECO:0000313" key="2">
    <source>
        <dbReference type="Proteomes" id="UP000066624"/>
    </source>
</evidence>
<proteinExistence type="predicted"/>
<protein>
    <submittedName>
        <fullName evidence="1">Uncharacterized protein</fullName>
    </submittedName>
</protein>
<dbReference type="AlphaFoldDB" id="A0A0K0XXY0"/>
<dbReference type="EMBL" id="CP012154">
    <property type="protein sequence ID" value="AKS42538.1"/>
    <property type="molecule type" value="Genomic_DNA"/>
</dbReference>
<name>A0A0K0XXY0_9GAMM</name>
<organism evidence="1 2">
    <name type="scientific">Wenzhouxiangella marina</name>
    <dbReference type="NCBI Taxonomy" id="1579979"/>
    <lineage>
        <taxon>Bacteria</taxon>
        <taxon>Pseudomonadati</taxon>
        <taxon>Pseudomonadota</taxon>
        <taxon>Gammaproteobacteria</taxon>
        <taxon>Chromatiales</taxon>
        <taxon>Wenzhouxiangellaceae</taxon>
        <taxon>Wenzhouxiangella</taxon>
    </lineage>
</organism>
<dbReference type="KEGG" id="wma:WM2015_2175"/>
<gene>
    <name evidence="1" type="ORF">WM2015_2175</name>
</gene>
<sequence length="470" mass="50175">MRSLLNALLLSACVGSSVLPGDSQAQIGSEPINVEARASTLEFALTNPRLPHAGARLIVTGPNGYQTVKRFEVGQAMVFSPTREGAPANGHFNFELRLQAIEEPRAGMGMPQAEPVALSTTRGSFAVENGQIIGQMEEGDTRAIVVPDDQSVQGSLCVGLDCTSSEAFSDFSVLTLKENNTRIRFWDTSNSASFPSTDWELRANDTINGGANQFSIVDYTVGNEILTIEAGAPESALFIRESGQVGLGTRTPLMNLHVTDTNTPAIRLDQDGTGGFGAQSWDMGGNEIEYFVRDASSLTIPFSIVAGAPDDSLIVDGLGNVGMGVLTPQNSLHINSRSAAAGIRLESPAAVWDANASIDGFIIDQRGTDGTELRLSAQGDLRVAGSLTSLAPVELPRVTATQGSASLAEIEAHIQRFGQLPGIEQPGSEGHDLIEFQMQLLEAIQQLTLQNIEQQKEIEALQSQINRMRR</sequence>
<reference evidence="1 2" key="1">
    <citation type="submission" date="2015-07" db="EMBL/GenBank/DDBJ databases">
        <authorList>
            <person name="Noorani M."/>
        </authorList>
    </citation>
    <scope>NUCLEOTIDE SEQUENCE [LARGE SCALE GENOMIC DNA]</scope>
    <source>
        <strain evidence="1 2">KCTC 42284</strain>
    </source>
</reference>
<dbReference type="STRING" id="1579979.WM2015_2175"/>
<dbReference type="OrthoDB" id="4463518at2"/>
<accession>A0A0K0XXY0</accession>